<dbReference type="AlphaFoldDB" id="A0A2M8Q6D3"/>
<evidence type="ECO:0000313" key="4">
    <source>
        <dbReference type="Proteomes" id="UP000230790"/>
    </source>
</evidence>
<evidence type="ECO:0000256" key="1">
    <source>
        <dbReference type="ARBA" id="ARBA00023027"/>
    </source>
</evidence>
<proteinExistence type="predicted"/>
<reference evidence="3 4" key="1">
    <citation type="submission" date="2017-11" db="EMBL/GenBank/DDBJ databases">
        <title>Evolution of Phototrophy in the Chloroflexi Phylum Driven by Horizontal Gene Transfer.</title>
        <authorList>
            <person name="Ward L.M."/>
            <person name="Hemp J."/>
            <person name="Shih P.M."/>
            <person name="Mcglynn S.E."/>
            <person name="Fischer W."/>
        </authorList>
    </citation>
    <scope>NUCLEOTIDE SEQUENCE [LARGE SCALE GENOMIC DNA]</scope>
    <source>
        <strain evidence="3">JP3_7</strain>
    </source>
</reference>
<comment type="caution">
    <text evidence="3">The sequence shown here is derived from an EMBL/GenBank/DDBJ whole genome shotgun (WGS) entry which is preliminary data.</text>
</comment>
<organism evidence="3 4">
    <name type="scientific">Candidatus Thermofonsia Clade 3 bacterium</name>
    <dbReference type="NCBI Taxonomy" id="2364212"/>
    <lineage>
        <taxon>Bacteria</taxon>
        <taxon>Bacillati</taxon>
        <taxon>Chloroflexota</taxon>
        <taxon>Candidatus Thermofontia</taxon>
        <taxon>Candidatus Thermofonsia Clade 3</taxon>
    </lineage>
</organism>
<evidence type="ECO:0000313" key="3">
    <source>
        <dbReference type="EMBL" id="PJF45362.1"/>
    </source>
</evidence>
<dbReference type="Proteomes" id="UP000230790">
    <property type="component" value="Unassembled WGS sequence"/>
</dbReference>
<keyword evidence="1" id="KW-0520">NAD</keyword>
<protein>
    <submittedName>
        <fullName evidence="3">Alpha-glucosidase/alpha-galactosidase</fullName>
    </submittedName>
</protein>
<dbReference type="InterPro" id="IPR053715">
    <property type="entry name" value="GH4_Enzyme_sf"/>
</dbReference>
<feature type="non-terminal residue" evidence="3">
    <location>
        <position position="110"/>
    </location>
</feature>
<feature type="site" description="Increases basicity of active site Tyr" evidence="2">
    <location>
        <position position="102"/>
    </location>
</feature>
<dbReference type="InterPro" id="IPR036291">
    <property type="entry name" value="NAD(P)-bd_dom_sf"/>
</dbReference>
<feature type="non-terminal residue" evidence="3">
    <location>
        <position position="1"/>
    </location>
</feature>
<dbReference type="GO" id="GO:0004553">
    <property type="term" value="F:hydrolase activity, hydrolyzing O-glycosyl compounds"/>
    <property type="evidence" value="ECO:0007669"/>
    <property type="project" value="InterPro"/>
</dbReference>
<name>A0A2M8Q6D3_9CHLR</name>
<dbReference type="Pfam" id="PF02056">
    <property type="entry name" value="Glyco_hydro_4"/>
    <property type="match status" value="1"/>
</dbReference>
<gene>
    <name evidence="3" type="ORF">CUN48_19270</name>
</gene>
<dbReference type="EMBL" id="PGTN01001169">
    <property type="protein sequence ID" value="PJF45362.1"/>
    <property type="molecule type" value="Genomic_DNA"/>
</dbReference>
<dbReference type="GO" id="GO:0005975">
    <property type="term" value="P:carbohydrate metabolic process"/>
    <property type="evidence" value="ECO:0007669"/>
    <property type="project" value="InterPro"/>
</dbReference>
<dbReference type="SUPFAM" id="SSF51735">
    <property type="entry name" value="NAD(P)-binding Rossmann-fold domains"/>
    <property type="match status" value="1"/>
</dbReference>
<dbReference type="InterPro" id="IPR001088">
    <property type="entry name" value="Glyco_hydro_4"/>
</dbReference>
<dbReference type="Gene3D" id="3.90.1820.10">
    <property type="entry name" value="AglA-like glucosidase"/>
    <property type="match status" value="1"/>
</dbReference>
<dbReference type="PANTHER" id="PTHR32092">
    <property type="entry name" value="6-PHOSPHO-BETA-GLUCOSIDASE-RELATED"/>
    <property type="match status" value="1"/>
</dbReference>
<sequence>AGSVSFGPAILRDLFAFAGDLRGSEIWLVDINAKALDIMTRYAEKLNIAFAQPFTFHATTDRRKALPGAHFVIVSVAVDRLATWKLDWQIPLQHGVRHVLGENGGPGGLS</sequence>
<evidence type="ECO:0000256" key="2">
    <source>
        <dbReference type="PIRSR" id="PIRSR601088-4"/>
    </source>
</evidence>
<accession>A0A2M8Q6D3</accession>
<dbReference type="PRINTS" id="PR00732">
    <property type="entry name" value="GLHYDRLASE4"/>
</dbReference>